<dbReference type="Proteomes" id="UP000265515">
    <property type="component" value="Unassembled WGS sequence"/>
</dbReference>
<protein>
    <submittedName>
        <fullName evidence="1">Uncharacterized protein</fullName>
    </submittedName>
</protein>
<dbReference type="Gramene" id="GBG73773">
    <property type="protein sequence ID" value="GBG73773"/>
    <property type="gene ID" value="CBR_g17112"/>
</dbReference>
<evidence type="ECO:0000313" key="1">
    <source>
        <dbReference type="EMBL" id="GBG73773.1"/>
    </source>
</evidence>
<gene>
    <name evidence="1" type="ORF">CBR_g17112</name>
</gene>
<organism evidence="1 2">
    <name type="scientific">Chara braunii</name>
    <name type="common">Braun's stonewort</name>
    <dbReference type="NCBI Taxonomy" id="69332"/>
    <lineage>
        <taxon>Eukaryota</taxon>
        <taxon>Viridiplantae</taxon>
        <taxon>Streptophyta</taxon>
        <taxon>Charophyceae</taxon>
        <taxon>Charales</taxon>
        <taxon>Characeae</taxon>
        <taxon>Chara</taxon>
    </lineage>
</organism>
<proteinExistence type="predicted"/>
<dbReference type="AlphaFoldDB" id="A0A388KV01"/>
<accession>A0A388KV01</accession>
<dbReference type="EMBL" id="BFEA01000189">
    <property type="protein sequence ID" value="GBG73773.1"/>
    <property type="molecule type" value="Genomic_DNA"/>
</dbReference>
<name>A0A388KV01_CHABU</name>
<reference evidence="1 2" key="1">
    <citation type="journal article" date="2018" name="Cell">
        <title>The Chara Genome: Secondary Complexity and Implications for Plant Terrestrialization.</title>
        <authorList>
            <person name="Nishiyama T."/>
            <person name="Sakayama H."/>
            <person name="Vries J.D."/>
            <person name="Buschmann H."/>
            <person name="Saint-Marcoux D."/>
            <person name="Ullrich K.K."/>
            <person name="Haas F.B."/>
            <person name="Vanderstraeten L."/>
            <person name="Becker D."/>
            <person name="Lang D."/>
            <person name="Vosolsobe S."/>
            <person name="Rombauts S."/>
            <person name="Wilhelmsson P.K.I."/>
            <person name="Janitza P."/>
            <person name="Kern R."/>
            <person name="Heyl A."/>
            <person name="Rumpler F."/>
            <person name="Villalobos L.I.A.C."/>
            <person name="Clay J.M."/>
            <person name="Skokan R."/>
            <person name="Toyoda A."/>
            <person name="Suzuki Y."/>
            <person name="Kagoshima H."/>
            <person name="Schijlen E."/>
            <person name="Tajeshwar N."/>
            <person name="Catarino B."/>
            <person name="Hetherington A.J."/>
            <person name="Saltykova A."/>
            <person name="Bonnot C."/>
            <person name="Breuninger H."/>
            <person name="Symeonidi A."/>
            <person name="Radhakrishnan G.V."/>
            <person name="Van Nieuwerburgh F."/>
            <person name="Deforce D."/>
            <person name="Chang C."/>
            <person name="Karol K.G."/>
            <person name="Hedrich R."/>
            <person name="Ulvskov P."/>
            <person name="Glockner G."/>
            <person name="Delwiche C.F."/>
            <person name="Petrasek J."/>
            <person name="Van de Peer Y."/>
            <person name="Friml J."/>
            <person name="Beilby M."/>
            <person name="Dolan L."/>
            <person name="Kohara Y."/>
            <person name="Sugano S."/>
            <person name="Fujiyama A."/>
            <person name="Delaux P.-M."/>
            <person name="Quint M."/>
            <person name="TheiBen G."/>
            <person name="Hagemann M."/>
            <person name="Harholt J."/>
            <person name="Dunand C."/>
            <person name="Zachgo S."/>
            <person name="Langdale J."/>
            <person name="Maumus F."/>
            <person name="Straeten D.V.D."/>
            <person name="Gould S.B."/>
            <person name="Rensing S.A."/>
        </authorList>
    </citation>
    <scope>NUCLEOTIDE SEQUENCE [LARGE SCALE GENOMIC DNA]</scope>
    <source>
        <strain evidence="1 2">S276</strain>
    </source>
</reference>
<keyword evidence="2" id="KW-1185">Reference proteome</keyword>
<comment type="caution">
    <text evidence="1">The sequence shown here is derived from an EMBL/GenBank/DDBJ whole genome shotgun (WGS) entry which is preliminary data.</text>
</comment>
<sequence length="83" mass="9065">MVTPGSDVAKVAPEVVGKYTVVFPPLGRGMTLISLVRSIMEKISQLDEDGQDDDLHLFGDNDQDNVFGDPLQRTTIHSFFGVS</sequence>
<evidence type="ECO:0000313" key="2">
    <source>
        <dbReference type="Proteomes" id="UP000265515"/>
    </source>
</evidence>